<dbReference type="Pfam" id="PF12146">
    <property type="entry name" value="Hydrolase_4"/>
    <property type="match status" value="1"/>
</dbReference>
<accession>A0ABT1B152</accession>
<dbReference type="InterPro" id="IPR017208">
    <property type="entry name" value="UCP037442_abhydr"/>
</dbReference>
<comment type="caution">
    <text evidence="2">The sequence shown here is derived from an EMBL/GenBank/DDBJ whole genome shotgun (WGS) entry which is preliminary data.</text>
</comment>
<name>A0ABT1B152_9FLAO</name>
<reference evidence="2 3" key="1">
    <citation type="submission" date="2022-06" db="EMBL/GenBank/DDBJ databases">
        <authorList>
            <person name="Xuan X."/>
        </authorList>
    </citation>
    <scope>NUCLEOTIDE SEQUENCE [LARGE SCALE GENOMIC DNA]</scope>
    <source>
        <strain evidence="2 3">2V75</strain>
    </source>
</reference>
<dbReference type="SUPFAM" id="SSF53474">
    <property type="entry name" value="alpha/beta-Hydrolases"/>
    <property type="match status" value="1"/>
</dbReference>
<dbReference type="InterPro" id="IPR029058">
    <property type="entry name" value="AB_hydrolase_fold"/>
</dbReference>
<dbReference type="Gene3D" id="3.40.50.1820">
    <property type="entry name" value="alpha/beta hydrolase"/>
    <property type="match status" value="1"/>
</dbReference>
<evidence type="ECO:0000313" key="2">
    <source>
        <dbReference type="EMBL" id="MCO5725904.1"/>
    </source>
</evidence>
<feature type="domain" description="Serine aminopeptidase S33" evidence="1">
    <location>
        <begin position="28"/>
        <end position="165"/>
    </location>
</feature>
<organism evidence="2 3">
    <name type="scientific">Robiginitalea marina</name>
    <dbReference type="NCBI Taxonomy" id="2954105"/>
    <lineage>
        <taxon>Bacteria</taxon>
        <taxon>Pseudomonadati</taxon>
        <taxon>Bacteroidota</taxon>
        <taxon>Flavobacteriia</taxon>
        <taxon>Flavobacteriales</taxon>
        <taxon>Flavobacteriaceae</taxon>
        <taxon>Robiginitalea</taxon>
    </lineage>
</organism>
<dbReference type="GO" id="GO:0016787">
    <property type="term" value="F:hydrolase activity"/>
    <property type="evidence" value="ECO:0007669"/>
    <property type="project" value="UniProtKB-KW"/>
</dbReference>
<dbReference type="EMBL" id="JAMXIB010000015">
    <property type="protein sequence ID" value="MCO5725904.1"/>
    <property type="molecule type" value="Genomic_DNA"/>
</dbReference>
<sequence length="290" mass="33549">MELRELEVQIPTRAGHSLGGTLFLPEGKPVQTIVISSATGMLQKFYRAFSRHFASRGYAVLTFDYHGIGASGGKVSELRTNRFDLVHWGSNDQAGAVRYLKTRYPEAPLTLVTHSIGGQLCGFNAEFANIDRIILVASQSGYWRLYSGWHKWKLWKFWHVLIPWLTPLFGYFPAKPLGLFENLPREMALQWSRWGKHPDYMMSAEKQEGFHFRQMKMPLLSLSFPGDSLAPPVAVDWLTRQYAQARVTRVHYTREGKKPGHFGYFRPAFRETLWEATHRWITRNEWDSPK</sequence>
<keyword evidence="3" id="KW-1185">Reference proteome</keyword>
<gene>
    <name evidence="2" type="ORF">NG653_13645</name>
</gene>
<evidence type="ECO:0000313" key="3">
    <source>
        <dbReference type="Proteomes" id="UP001206312"/>
    </source>
</evidence>
<proteinExistence type="predicted"/>
<keyword evidence="2" id="KW-0378">Hydrolase</keyword>
<dbReference type="Proteomes" id="UP001206312">
    <property type="component" value="Unassembled WGS sequence"/>
</dbReference>
<protein>
    <submittedName>
        <fullName evidence="2">Alpha/beta fold hydrolase</fullName>
    </submittedName>
</protein>
<dbReference type="PIRSF" id="PIRSF037442">
    <property type="entry name" value="UCP037442_abhydr"/>
    <property type="match status" value="1"/>
</dbReference>
<dbReference type="InterPro" id="IPR022742">
    <property type="entry name" value="Hydrolase_4"/>
</dbReference>
<dbReference type="RefSeq" id="WP_252742276.1">
    <property type="nucleotide sequence ID" value="NZ_JAMXIB010000015.1"/>
</dbReference>
<evidence type="ECO:0000259" key="1">
    <source>
        <dbReference type="Pfam" id="PF12146"/>
    </source>
</evidence>